<feature type="compositionally biased region" description="Low complexity" evidence="1">
    <location>
        <begin position="23"/>
        <end position="40"/>
    </location>
</feature>
<evidence type="ECO:0000313" key="4">
    <source>
        <dbReference type="Proteomes" id="UP000532194"/>
    </source>
</evidence>
<keyword evidence="4" id="KW-1185">Reference proteome</keyword>
<keyword evidence="2" id="KW-1133">Transmembrane helix</keyword>
<keyword evidence="2" id="KW-0472">Membrane</keyword>
<sequence>MSGEDTESEEALGLYGRAPVEAVEPVPVVEPSSGAVSESVGDSRDEETVTADSYNSRRRENERLRKLKAKNARREQENMLRMKVAVRIVNFVAGQLVLANALIWVYFLVMLARGDQIPSEVIIAWLSSTIVEVLGLLWVIARSLFPFHDRHRDRDGEKAKR</sequence>
<dbReference type="RefSeq" id="WP_169171997.1">
    <property type="nucleotide sequence ID" value="NZ_JAAIII010000003.1"/>
</dbReference>
<evidence type="ECO:0000256" key="2">
    <source>
        <dbReference type="SAM" id="Phobius"/>
    </source>
</evidence>
<comment type="caution">
    <text evidence="3">The sequence shown here is derived from an EMBL/GenBank/DDBJ whole genome shotgun (WGS) entry which is preliminary data.</text>
</comment>
<dbReference type="AlphaFoldDB" id="A0A7Y0EPC1"/>
<accession>A0A7Y0EPC1</accession>
<dbReference type="EMBL" id="JAAIII010000003">
    <property type="protein sequence ID" value="NMM93951.1"/>
    <property type="molecule type" value="Genomic_DNA"/>
</dbReference>
<feature type="transmembrane region" description="Helical" evidence="2">
    <location>
        <begin position="121"/>
        <end position="145"/>
    </location>
</feature>
<gene>
    <name evidence="3" type="ORF">G1C95_1138</name>
</gene>
<feature type="region of interest" description="Disordered" evidence="1">
    <location>
        <begin position="23"/>
        <end position="60"/>
    </location>
</feature>
<evidence type="ECO:0008006" key="5">
    <source>
        <dbReference type="Google" id="ProtNLM"/>
    </source>
</evidence>
<proteinExistence type="predicted"/>
<organism evidence="3 4">
    <name type="scientific">Bifidobacterium oedipodis</name>
    <dbReference type="NCBI Taxonomy" id="2675322"/>
    <lineage>
        <taxon>Bacteria</taxon>
        <taxon>Bacillati</taxon>
        <taxon>Actinomycetota</taxon>
        <taxon>Actinomycetes</taxon>
        <taxon>Bifidobacteriales</taxon>
        <taxon>Bifidobacteriaceae</taxon>
        <taxon>Bifidobacterium</taxon>
    </lineage>
</organism>
<dbReference type="Proteomes" id="UP000532194">
    <property type="component" value="Unassembled WGS sequence"/>
</dbReference>
<evidence type="ECO:0000256" key="1">
    <source>
        <dbReference type="SAM" id="MobiDB-lite"/>
    </source>
</evidence>
<keyword evidence="2" id="KW-0812">Transmembrane</keyword>
<evidence type="ECO:0000313" key="3">
    <source>
        <dbReference type="EMBL" id="NMM93951.1"/>
    </source>
</evidence>
<reference evidence="3 4" key="1">
    <citation type="submission" date="2020-02" db="EMBL/GenBank/DDBJ databases">
        <title>Characterization of phylogenetic diversity of novel bifidobacterial species isolated in Czech ZOOs.</title>
        <authorList>
            <person name="Lugli G.A."/>
            <person name="Vera N.B."/>
            <person name="Ventura M."/>
        </authorList>
    </citation>
    <scope>NUCLEOTIDE SEQUENCE [LARGE SCALE GENOMIC DNA]</scope>
    <source>
        <strain evidence="3 4">DSM 109957</strain>
    </source>
</reference>
<feature type="transmembrane region" description="Helical" evidence="2">
    <location>
        <begin position="84"/>
        <end position="109"/>
    </location>
</feature>
<protein>
    <recommendedName>
        <fullName evidence="5">2TM domain-containing protein</fullName>
    </recommendedName>
</protein>
<name>A0A7Y0EPC1_9BIFI</name>